<feature type="region of interest" description="Disordered" evidence="1">
    <location>
        <begin position="75"/>
        <end position="125"/>
    </location>
</feature>
<feature type="compositionally biased region" description="Polar residues" evidence="1">
    <location>
        <begin position="75"/>
        <end position="89"/>
    </location>
</feature>
<dbReference type="OMA" id="FCDQLKP"/>
<dbReference type="SUPFAM" id="SSF57903">
    <property type="entry name" value="FYVE/PHD zinc finger"/>
    <property type="match status" value="1"/>
</dbReference>
<dbReference type="Gene3D" id="3.30.40.10">
    <property type="entry name" value="Zinc/RING finger domain, C3HC4 (zinc finger)"/>
    <property type="match status" value="1"/>
</dbReference>
<evidence type="ECO:0000256" key="1">
    <source>
        <dbReference type="SAM" id="MobiDB-lite"/>
    </source>
</evidence>
<dbReference type="AlphaFoldDB" id="A0A179HPS3"/>
<gene>
    <name evidence="2" type="ORF">VFPFJ_03724</name>
</gene>
<comment type="caution">
    <text evidence="2">The sequence shown here is derived from an EMBL/GenBank/DDBJ whole genome shotgun (WGS) entry which is preliminary data.</text>
</comment>
<dbReference type="STRING" id="33203.A0A179HPS3"/>
<organism evidence="2 3">
    <name type="scientific">Purpureocillium lilacinum</name>
    <name type="common">Paecilomyces lilacinus</name>
    <dbReference type="NCBI Taxonomy" id="33203"/>
    <lineage>
        <taxon>Eukaryota</taxon>
        <taxon>Fungi</taxon>
        <taxon>Dikarya</taxon>
        <taxon>Ascomycota</taxon>
        <taxon>Pezizomycotina</taxon>
        <taxon>Sordariomycetes</taxon>
        <taxon>Hypocreomycetidae</taxon>
        <taxon>Hypocreales</taxon>
        <taxon>Ophiocordycipitaceae</taxon>
        <taxon>Purpureocillium</taxon>
    </lineage>
</organism>
<protein>
    <submittedName>
        <fullName evidence="2">Ankyrin repeat domain-containing protein 28</fullName>
    </submittedName>
</protein>
<dbReference type="EMBL" id="LSBI01000003">
    <property type="protein sequence ID" value="OAQ91984.1"/>
    <property type="molecule type" value="Genomic_DNA"/>
</dbReference>
<dbReference type="InterPro" id="IPR013083">
    <property type="entry name" value="Znf_RING/FYVE/PHD"/>
</dbReference>
<feature type="compositionally biased region" description="Polar residues" evidence="1">
    <location>
        <begin position="174"/>
        <end position="196"/>
    </location>
</feature>
<accession>A0A179HPS3</accession>
<dbReference type="InterPro" id="IPR011011">
    <property type="entry name" value="Znf_FYVE_PHD"/>
</dbReference>
<reference evidence="2 3" key="1">
    <citation type="submission" date="2016-02" db="EMBL/GenBank/DDBJ databases">
        <title>Biosynthesis of antibiotic leucinostatins and their inhibition on Phytophthora in bio-control Purpureocillium lilacinum.</title>
        <authorList>
            <person name="Wang G."/>
            <person name="Liu Z."/>
            <person name="Lin R."/>
            <person name="Li E."/>
            <person name="Mao Z."/>
            <person name="Ling J."/>
            <person name="Yin W."/>
            <person name="Xie B."/>
        </authorList>
    </citation>
    <scope>NUCLEOTIDE SEQUENCE [LARGE SCALE GENOMIC DNA]</scope>
    <source>
        <strain evidence="2">PLFJ-1</strain>
    </source>
</reference>
<sequence>MPGQDSLGKYVVGWSRDGHVKWFDDAASTLPRLHSLTINSSNVSVNIAHESAITERRRRSPYPAIGQVHIGSFTPQQSAMEPSGSNSDMLSGVPASPGANGNGVDRPSDEKVATLAPSPSKATYSPQFSAAHSWILSRARTGSAGASKPALQNETLSNSNSEKDGSSSAVPGASNFTASTLPMPNTQQPSLQERSMSDVSEIARRYIHSYSPGLKRKRAAEEADIDFSQSTIPFKVPVRPAPAPARASDALASSQGCSKCGIQTSVPQNTLVVCHGCLKPFHQQCLSWTSSSEGVASKPGTFCQECLIKSGEQSGGASSEAQDRQFIVEKIRRRRLANLPPGVIPAKPELVGFLARQASDVEVRRHRTEYFFGKKRTELLNILSLCDQLKPQLLIDILVSVSKKHPDLPIFDDPEWRENLPGAAAAAAAAAEAAPPRPRITAGAKPRARHGHTLLHPKAGTRKVKGSRKVLKRITVIRPKKEPGTAGEARPARAEGDEAGEDVEEEEEEEEEEDALPPTWPKAGEGLYAKLPPENEDRRFLEDENDEEAFSHFMVDKEGKQMVVPACA</sequence>
<dbReference type="Proteomes" id="UP000078340">
    <property type="component" value="Unassembled WGS sequence"/>
</dbReference>
<evidence type="ECO:0000313" key="2">
    <source>
        <dbReference type="EMBL" id="OAQ91984.1"/>
    </source>
</evidence>
<evidence type="ECO:0000313" key="3">
    <source>
        <dbReference type="Proteomes" id="UP000078340"/>
    </source>
</evidence>
<name>A0A179HPS3_PURLI</name>
<feature type="region of interest" description="Disordered" evidence="1">
    <location>
        <begin position="478"/>
        <end position="530"/>
    </location>
</feature>
<proteinExistence type="predicted"/>
<feature type="compositionally biased region" description="Acidic residues" evidence="1">
    <location>
        <begin position="497"/>
        <end position="515"/>
    </location>
</feature>
<feature type="region of interest" description="Disordered" evidence="1">
    <location>
        <begin position="143"/>
        <end position="196"/>
    </location>
</feature>